<accession>A0A5B7E831</accession>
<reference evidence="1 2" key="1">
    <citation type="submission" date="2019-05" db="EMBL/GenBank/DDBJ databases">
        <title>Another draft genome of Portunus trituberculatus and its Hox gene families provides insights of decapod evolution.</title>
        <authorList>
            <person name="Jeong J.-H."/>
            <person name="Song I."/>
            <person name="Kim S."/>
            <person name="Choi T."/>
            <person name="Kim D."/>
            <person name="Ryu S."/>
            <person name="Kim W."/>
        </authorList>
    </citation>
    <scope>NUCLEOTIDE SEQUENCE [LARGE SCALE GENOMIC DNA]</scope>
    <source>
        <tissue evidence="1">Muscle</tissue>
    </source>
</reference>
<evidence type="ECO:0000313" key="1">
    <source>
        <dbReference type="EMBL" id="MPC29507.1"/>
    </source>
</evidence>
<dbReference type="EMBL" id="VSRR010002084">
    <property type="protein sequence ID" value="MPC29507.1"/>
    <property type="molecule type" value="Genomic_DNA"/>
</dbReference>
<gene>
    <name evidence="1" type="ORF">E2C01_022745</name>
</gene>
<sequence length="308" mass="34244">MFAAIKEKIKKVFGGSPSRTVASKEKQVDFEGMLRLATEHHEELPHACLLERPSVSCTRCHLAAVMQTDLHNVDAGKLTNLQRQEILHLAFAHRDVLLHTCGDANKKECALCTLDGLGICQGCHHTSLADLLLRWEQQCLPEGCVDRRQLIVLDHHSHHLFPLLSFVNLWKGITPAMATFYTSAARLFSLPILRLHSLPAKNPQPFVAQYTMLAPAHTPPTFREAAPIPVPRPIPLTLNSAHRTMIISLQSPPPKFLCKQGRVIVPKALLRQAERARHEIPHACDPPLQDPTCIACLLAHFTSLLGLP</sequence>
<organism evidence="1 2">
    <name type="scientific">Portunus trituberculatus</name>
    <name type="common">Swimming crab</name>
    <name type="synonym">Neptunus trituberculatus</name>
    <dbReference type="NCBI Taxonomy" id="210409"/>
    <lineage>
        <taxon>Eukaryota</taxon>
        <taxon>Metazoa</taxon>
        <taxon>Ecdysozoa</taxon>
        <taxon>Arthropoda</taxon>
        <taxon>Crustacea</taxon>
        <taxon>Multicrustacea</taxon>
        <taxon>Malacostraca</taxon>
        <taxon>Eumalacostraca</taxon>
        <taxon>Eucarida</taxon>
        <taxon>Decapoda</taxon>
        <taxon>Pleocyemata</taxon>
        <taxon>Brachyura</taxon>
        <taxon>Eubrachyura</taxon>
        <taxon>Portunoidea</taxon>
        <taxon>Portunidae</taxon>
        <taxon>Portuninae</taxon>
        <taxon>Portunus</taxon>
    </lineage>
</organism>
<comment type="caution">
    <text evidence="1">The sequence shown here is derived from an EMBL/GenBank/DDBJ whole genome shotgun (WGS) entry which is preliminary data.</text>
</comment>
<proteinExistence type="predicted"/>
<dbReference type="Proteomes" id="UP000324222">
    <property type="component" value="Unassembled WGS sequence"/>
</dbReference>
<name>A0A5B7E831_PORTR</name>
<evidence type="ECO:0000313" key="2">
    <source>
        <dbReference type="Proteomes" id="UP000324222"/>
    </source>
</evidence>
<dbReference type="AlphaFoldDB" id="A0A5B7E831"/>
<keyword evidence="2" id="KW-1185">Reference proteome</keyword>
<protein>
    <submittedName>
        <fullName evidence="1">Uncharacterized protein</fullName>
    </submittedName>
</protein>